<keyword evidence="5" id="KW-0539">Nucleus</keyword>
<dbReference type="GO" id="GO:0005737">
    <property type="term" value="C:cytoplasm"/>
    <property type="evidence" value="ECO:0007669"/>
    <property type="project" value="UniProtKB-SubCell"/>
</dbReference>
<evidence type="ECO:0000313" key="7">
    <source>
        <dbReference type="EMBL" id="CEK75137.1"/>
    </source>
</evidence>
<feature type="binding site" evidence="6">
    <location>
        <position position="143"/>
    </location>
    <ligand>
        <name>Mg(2+)</name>
        <dbReference type="ChEBI" id="CHEBI:18420"/>
    </ligand>
</feature>
<name>A0A0B7A3B7_9EUPU</name>
<keyword evidence="4" id="KW-0963">Cytoplasm</keyword>
<dbReference type="GO" id="GO:0046872">
    <property type="term" value="F:metal ion binding"/>
    <property type="evidence" value="ECO:0007669"/>
    <property type="project" value="UniProtKB-KW"/>
</dbReference>
<dbReference type="FunFam" id="1.20.58.200:FF:000001">
    <property type="entry name" value="Translin-associated factor X"/>
    <property type="match status" value="1"/>
</dbReference>
<dbReference type="PANTHER" id="PTHR10741">
    <property type="entry name" value="TRANSLIN AND TRANSLIN ASSOCIATED PROTEIN X"/>
    <property type="match status" value="1"/>
</dbReference>
<keyword evidence="6" id="KW-0479">Metal-binding</keyword>
<feature type="binding site" evidence="6">
    <location>
        <position position="270"/>
    </location>
    <ligand>
        <name>Mg(2+)</name>
        <dbReference type="ChEBI" id="CHEBI:18420"/>
    </ligand>
</feature>
<dbReference type="AlphaFoldDB" id="A0A0B7A3B7"/>
<proteinExistence type="inferred from homology"/>
<comment type="similarity">
    <text evidence="3">Belongs to the translin family.</text>
</comment>
<feature type="non-terminal residue" evidence="7">
    <location>
        <position position="1"/>
    </location>
</feature>
<evidence type="ECO:0000256" key="4">
    <source>
        <dbReference type="ARBA" id="ARBA00022490"/>
    </source>
</evidence>
<dbReference type="SUPFAM" id="SSF74784">
    <property type="entry name" value="Translin"/>
    <property type="match status" value="1"/>
</dbReference>
<keyword evidence="6" id="KW-0460">Magnesium</keyword>
<organism evidence="7">
    <name type="scientific">Arion vulgaris</name>
    <dbReference type="NCBI Taxonomy" id="1028688"/>
    <lineage>
        <taxon>Eukaryota</taxon>
        <taxon>Metazoa</taxon>
        <taxon>Spiralia</taxon>
        <taxon>Lophotrochozoa</taxon>
        <taxon>Mollusca</taxon>
        <taxon>Gastropoda</taxon>
        <taxon>Heterobranchia</taxon>
        <taxon>Euthyneura</taxon>
        <taxon>Panpulmonata</taxon>
        <taxon>Eupulmonata</taxon>
        <taxon>Stylommatophora</taxon>
        <taxon>Helicina</taxon>
        <taxon>Arionoidea</taxon>
        <taxon>Arionidae</taxon>
        <taxon>Arion</taxon>
    </lineage>
</organism>
<gene>
    <name evidence="7" type="primary">ORF94171</name>
</gene>
<dbReference type="Gene3D" id="1.20.58.190">
    <property type="entry name" value="Translin, domain 1"/>
    <property type="match status" value="1"/>
</dbReference>
<dbReference type="InterPro" id="IPR002848">
    <property type="entry name" value="Translin_fam"/>
</dbReference>
<comment type="subcellular location">
    <subcellularLocation>
        <location evidence="2">Cytoplasm</location>
    </subcellularLocation>
    <subcellularLocation>
        <location evidence="1">Nucleus</location>
    </subcellularLocation>
</comment>
<dbReference type="Pfam" id="PF01997">
    <property type="entry name" value="Translin"/>
    <property type="match status" value="1"/>
</dbReference>
<dbReference type="GO" id="GO:0005634">
    <property type="term" value="C:nucleus"/>
    <property type="evidence" value="ECO:0007669"/>
    <property type="project" value="UniProtKB-SubCell"/>
</dbReference>
<dbReference type="EMBL" id="HACG01028272">
    <property type="protein sequence ID" value="CEK75137.1"/>
    <property type="molecule type" value="Transcribed_RNA"/>
</dbReference>
<evidence type="ECO:0000256" key="3">
    <source>
        <dbReference type="ARBA" id="ARBA00005902"/>
    </source>
</evidence>
<dbReference type="InterPro" id="IPR016068">
    <property type="entry name" value="Translin_N"/>
</dbReference>
<evidence type="ECO:0000256" key="2">
    <source>
        <dbReference type="ARBA" id="ARBA00004496"/>
    </source>
</evidence>
<dbReference type="InterPro" id="IPR036081">
    <property type="entry name" value="Translin_sf"/>
</dbReference>
<evidence type="ECO:0000256" key="1">
    <source>
        <dbReference type="ARBA" id="ARBA00004123"/>
    </source>
</evidence>
<evidence type="ECO:0000256" key="5">
    <source>
        <dbReference type="ARBA" id="ARBA00023242"/>
    </source>
</evidence>
<accession>A0A0B7A3B7</accession>
<protein>
    <submittedName>
        <fullName evidence="7">Uncharacterized protein</fullName>
    </submittedName>
</protein>
<dbReference type="InterPro" id="IPR016069">
    <property type="entry name" value="Translin_C"/>
</dbReference>
<dbReference type="GO" id="GO:0043565">
    <property type="term" value="F:sequence-specific DNA binding"/>
    <property type="evidence" value="ECO:0007669"/>
    <property type="project" value="InterPro"/>
</dbReference>
<sequence length="368" mass="41279">LQMATVHNVGSDRGRIRKKRYGQDAWRSEKEKELKATSTGDANVNSAVIDAFKGFQVELDNRNDRYERVVKLSRDITIESKRIIFHLHRVTGSEDRNTILTEAAARLLELRTAKFLPLAKELTGQDPYQFLRAYSPGLQEYIEAVTFYHYLANKQLVSLDSIQAELTFIQENSTDSHPADTNNSPTGITITQKLTDAAVENNEIKNIKSDCVQSFQIGCEASQRSSENSETLADVPVGIPAPVDCMSIQTVSVNLPPTEYMLGVADFTGELMKMAINCVGSGDLNTPTVVADMMRVMHDAFTSFGNVRRDFRQKTKVLRQSLQKVETACYAMKVRGSEMPTHMLVDVFTTSSGTNDIFNMDEQEEFYE</sequence>
<evidence type="ECO:0000256" key="6">
    <source>
        <dbReference type="PIRSR" id="PIRSR602848-1"/>
    </source>
</evidence>
<reference evidence="7" key="1">
    <citation type="submission" date="2014-12" db="EMBL/GenBank/DDBJ databases">
        <title>Insight into the proteome of Arion vulgaris.</title>
        <authorList>
            <person name="Aradska J."/>
            <person name="Bulat T."/>
            <person name="Smidak R."/>
            <person name="Sarate P."/>
            <person name="Gangsoo J."/>
            <person name="Sialana F."/>
            <person name="Bilban M."/>
            <person name="Lubec G."/>
        </authorList>
    </citation>
    <scope>NUCLEOTIDE SEQUENCE</scope>
    <source>
        <tissue evidence="7">Skin</tissue>
    </source>
</reference>
<dbReference type="Gene3D" id="1.20.58.200">
    <property type="entry name" value="Translin, domain 2"/>
    <property type="match status" value="1"/>
</dbReference>
<dbReference type="CDD" id="cd14820">
    <property type="entry name" value="TRAX"/>
    <property type="match status" value="1"/>
</dbReference>